<dbReference type="GO" id="GO:0007304">
    <property type="term" value="P:chorion-containing eggshell formation"/>
    <property type="evidence" value="ECO:0007669"/>
    <property type="project" value="InterPro"/>
</dbReference>
<keyword evidence="6" id="KW-1185">Reference proteome</keyword>
<dbReference type="InterPro" id="IPR002635">
    <property type="entry name" value="Chorion"/>
</dbReference>
<dbReference type="Proteomes" id="UP001497472">
    <property type="component" value="Unassembled WGS sequence"/>
</dbReference>
<evidence type="ECO:0000256" key="2">
    <source>
        <dbReference type="ARBA" id="ARBA00022737"/>
    </source>
</evidence>
<comment type="caution">
    <text evidence="5">The sequence shown here is derived from an EMBL/GenBank/DDBJ whole genome shotgun (WGS) entry which is preliminary data.</text>
</comment>
<evidence type="ECO:0000256" key="1">
    <source>
        <dbReference type="ARBA" id="ARBA00005906"/>
    </source>
</evidence>
<keyword evidence="4" id="KW-0732">Signal</keyword>
<name>A0AAV1JK21_9NEOP</name>
<evidence type="ECO:0000256" key="4">
    <source>
        <dbReference type="SAM" id="SignalP"/>
    </source>
</evidence>
<dbReference type="EMBL" id="CAVLEF010000011">
    <property type="protein sequence ID" value="CAK1548916.1"/>
    <property type="molecule type" value="Genomic_DNA"/>
</dbReference>
<organism evidence="5 6">
    <name type="scientific">Leptosia nina</name>
    <dbReference type="NCBI Taxonomy" id="320188"/>
    <lineage>
        <taxon>Eukaryota</taxon>
        <taxon>Metazoa</taxon>
        <taxon>Ecdysozoa</taxon>
        <taxon>Arthropoda</taxon>
        <taxon>Hexapoda</taxon>
        <taxon>Insecta</taxon>
        <taxon>Pterygota</taxon>
        <taxon>Neoptera</taxon>
        <taxon>Endopterygota</taxon>
        <taxon>Lepidoptera</taxon>
        <taxon>Glossata</taxon>
        <taxon>Ditrysia</taxon>
        <taxon>Papilionoidea</taxon>
        <taxon>Pieridae</taxon>
        <taxon>Pierinae</taxon>
        <taxon>Leptosia</taxon>
    </lineage>
</organism>
<dbReference type="GO" id="GO:0005213">
    <property type="term" value="F:structural constituent of egg chorion"/>
    <property type="evidence" value="ECO:0007669"/>
    <property type="project" value="InterPro"/>
</dbReference>
<evidence type="ECO:0000256" key="3">
    <source>
        <dbReference type="RuleBase" id="RU004378"/>
    </source>
</evidence>
<dbReference type="AlphaFoldDB" id="A0AAV1JK21"/>
<dbReference type="GO" id="GO:0042600">
    <property type="term" value="C:egg chorion"/>
    <property type="evidence" value="ECO:0007669"/>
    <property type="project" value="InterPro"/>
</dbReference>
<dbReference type="Pfam" id="PF01723">
    <property type="entry name" value="Chorion_1"/>
    <property type="match status" value="2"/>
</dbReference>
<feature type="signal peptide" evidence="4">
    <location>
        <begin position="1"/>
        <end position="20"/>
    </location>
</feature>
<feature type="chain" id="PRO_5043326175" evidence="4">
    <location>
        <begin position="21"/>
        <end position="226"/>
    </location>
</feature>
<evidence type="ECO:0000313" key="6">
    <source>
        <dbReference type="Proteomes" id="UP001497472"/>
    </source>
</evidence>
<keyword evidence="2" id="KW-0677">Repeat</keyword>
<reference evidence="5 6" key="1">
    <citation type="submission" date="2023-11" db="EMBL/GenBank/DDBJ databases">
        <authorList>
            <person name="Okamura Y."/>
        </authorList>
    </citation>
    <scope>NUCLEOTIDE SEQUENCE [LARGE SCALE GENOMIC DNA]</scope>
</reference>
<gene>
    <name evidence="5" type="ORF">LNINA_LOCUS8264</name>
</gene>
<comment type="similarity">
    <text evidence="1 3">Belongs to the chorion protein family.</text>
</comment>
<protein>
    <submittedName>
        <fullName evidence="5">Uncharacterized protein</fullName>
    </submittedName>
</protein>
<sequence length="226" mass="22472">MSFKAILFCAQALLIQAISSQCIGAYNGLADGYAWGAAPYAEAAWGAAPYEAYNDWASPCNDWAGPWNSAARMRAAEYETAAIDSRYPFAMNGGLGPASMAASNGGGLAITSSSPISPNGVSLISENAIEGPLAVSGEIPFLGAVALEGALPTAGSGGVAYGCGNGNVAILNEDIGAYSPYGAYAPGIAAAPAYAAAPALAAAAPFGAGYANPAFAYNRGCGCGRF</sequence>
<evidence type="ECO:0000313" key="5">
    <source>
        <dbReference type="EMBL" id="CAK1548916.1"/>
    </source>
</evidence>
<accession>A0AAV1JK21</accession>
<proteinExistence type="inferred from homology"/>